<sequence length="151" mass="17336">MPKVQRTPPSLKNNANSQTQSVPDISTAVEMSDHVTSRRPDKRPRSECSPENVCLSNNPSLEDNPETWKKDQNTLMSKKLEEQTTLMAKLVADVGEIKAQNTKIQETNSEIRKTSVLIEQSISFMNAKFEELKKEVEDLKKDRQHQQNFFF</sequence>
<proteinExistence type="predicted"/>
<dbReference type="EMBL" id="CM056802">
    <property type="protein sequence ID" value="KAJ8708135.1"/>
    <property type="molecule type" value="Genomic_DNA"/>
</dbReference>
<keyword evidence="2" id="KW-1185">Reference proteome</keyword>
<dbReference type="Proteomes" id="UP001231649">
    <property type="component" value="Chromosome 26"/>
</dbReference>
<accession>A0ACC2Q5C0</accession>
<reference evidence="1" key="1">
    <citation type="submission" date="2023-03" db="EMBL/GenBank/DDBJ databases">
        <title>Chromosome-level genomes of two armyworms, Mythimna separata and Mythimna loreyi, provide insights into the biosynthesis and reception of sex pheromones.</title>
        <authorList>
            <person name="Zhao H."/>
        </authorList>
    </citation>
    <scope>NUCLEOTIDE SEQUENCE</scope>
    <source>
        <strain evidence="1">BeijingLab</strain>
    </source>
</reference>
<evidence type="ECO:0000313" key="2">
    <source>
        <dbReference type="Proteomes" id="UP001231649"/>
    </source>
</evidence>
<comment type="caution">
    <text evidence="1">The sequence shown here is derived from an EMBL/GenBank/DDBJ whole genome shotgun (WGS) entry which is preliminary data.</text>
</comment>
<protein>
    <submittedName>
        <fullName evidence="1">Uncharacterized protein</fullName>
    </submittedName>
</protein>
<evidence type="ECO:0000313" key="1">
    <source>
        <dbReference type="EMBL" id="KAJ8708135.1"/>
    </source>
</evidence>
<organism evidence="1 2">
    <name type="scientific">Mythimna loreyi</name>
    <dbReference type="NCBI Taxonomy" id="667449"/>
    <lineage>
        <taxon>Eukaryota</taxon>
        <taxon>Metazoa</taxon>
        <taxon>Ecdysozoa</taxon>
        <taxon>Arthropoda</taxon>
        <taxon>Hexapoda</taxon>
        <taxon>Insecta</taxon>
        <taxon>Pterygota</taxon>
        <taxon>Neoptera</taxon>
        <taxon>Endopterygota</taxon>
        <taxon>Lepidoptera</taxon>
        <taxon>Glossata</taxon>
        <taxon>Ditrysia</taxon>
        <taxon>Noctuoidea</taxon>
        <taxon>Noctuidae</taxon>
        <taxon>Noctuinae</taxon>
        <taxon>Hadenini</taxon>
        <taxon>Mythimna</taxon>
    </lineage>
</organism>
<gene>
    <name evidence="1" type="ORF">PYW08_010501</name>
</gene>
<name>A0ACC2Q5C0_9NEOP</name>